<reference evidence="1" key="1">
    <citation type="submission" date="2021-11" db="EMBL/GenBank/DDBJ databases">
        <authorList>
            <person name="Rong C."/>
            <person name="Yang Y."/>
            <person name="Li S."/>
            <person name="Zhou K."/>
            <person name="Xu Y."/>
            <person name="Zhang R."/>
            <person name="Zhang Y."/>
        </authorList>
    </citation>
    <scope>NUCLEOTIDE SEQUENCE</scope>
</reference>
<gene>
    <name evidence="1" type="ORF">SSZBM1_205</name>
</gene>
<sequence length="615" mass="65672">MARTVPGSGAIIEPVFNSVNGVKDIIVIDGGSGYDPNDPPKLSVSNAGTPIRDAVLRPVIGSNGEILSVDVIDPGEGYDPLRLIIESDDEDIVKADAQIYLNPDGSVGFLQVTRPGDGYFSATARLEGGGGSGAELVPITGGVTGLAIEQSGRNYVPEDVTLVISGGGGQGATGVASVNSFGAVSEIRVTNPGEFFETPPLIQIIGGGGSGAEAEAIIELGKIKEIKLLNPGGGYTNDPQVIFTRDTNLIRAQRNRTSLTSDLYNLTGLIRDAGPADTTLYVETTNAFPGSGKFQIGNEIIRYTGKTPISFTGCSRGINFRYDQRVILDNLADTPEGISSYSFTVADRLRRVEENKSNKVAIVYDWRPESRELFLIFQVDELAFIDGGRANEKTAVIQFIAGVAGSSGTGVAPHVLIESENSRIYVFEDPISTLQGFRFEDNDELDGEGDGIADLVNIGTDFENEINLDGGIASSLYGIEETVGGQNTTLFQQGDQIYDSNLVPLVATVQSAGQLGDGIEHTATATFLLKSWNNTFFVIGEEVVGSVTGVRGTVESFDSEPQGYDDYVRLVLTNLTNNDLQYKFTSSDTFIAQDSGATAVFWRQEFTNLVRNEPE</sequence>
<protein>
    <submittedName>
        <fullName evidence="1">Baseplate wedge initiator</fullName>
    </submittedName>
</protein>
<evidence type="ECO:0000313" key="2">
    <source>
        <dbReference type="Proteomes" id="UP000829362"/>
    </source>
</evidence>
<organism evidence="1 2">
    <name type="scientific">Synechococcus phage S-SZBM1</name>
    <dbReference type="NCBI Taxonomy" id="2926475"/>
    <lineage>
        <taxon>Viruses</taxon>
        <taxon>Duplodnaviria</taxon>
        <taxon>Heunggongvirae</taxon>
        <taxon>Uroviricota</taxon>
        <taxon>Caudoviricetes</taxon>
        <taxon>Pantevenvirales</taxon>
        <taxon>Kyanoviridae</taxon>
        <taxon>Shenzhenivirus</taxon>
        <taxon>Shenzhenivirus sszbm1</taxon>
    </lineage>
</organism>
<dbReference type="Proteomes" id="UP000829362">
    <property type="component" value="Segment"/>
</dbReference>
<accession>A0AC61TSU5</accession>
<evidence type="ECO:0000313" key="1">
    <source>
        <dbReference type="EMBL" id="UNH61322.1"/>
    </source>
</evidence>
<proteinExistence type="predicted"/>
<name>A0AC61TSU5_9CAUD</name>
<keyword evidence="2" id="KW-1185">Reference proteome</keyword>
<dbReference type="EMBL" id="OL473597">
    <property type="protein sequence ID" value="UNH61322.1"/>
    <property type="molecule type" value="Genomic_DNA"/>
</dbReference>